<accession>A0A517NFQ5</accession>
<dbReference type="SMART" id="SM00228">
    <property type="entry name" value="PDZ"/>
    <property type="match status" value="1"/>
</dbReference>
<dbReference type="EMBL" id="CP036525">
    <property type="protein sequence ID" value="QDT05941.1"/>
    <property type="molecule type" value="Genomic_DNA"/>
</dbReference>
<dbReference type="EC" id="3.4.11.6" evidence="2"/>
<dbReference type="OrthoDB" id="9762302at2"/>
<dbReference type="InterPro" id="IPR045175">
    <property type="entry name" value="M28_fam"/>
</dbReference>
<dbReference type="Pfam" id="PF04389">
    <property type="entry name" value="Peptidase_M28"/>
    <property type="match status" value="1"/>
</dbReference>
<dbReference type="InterPro" id="IPR001478">
    <property type="entry name" value="PDZ"/>
</dbReference>
<dbReference type="SUPFAM" id="SSF50156">
    <property type="entry name" value="PDZ domain-like"/>
    <property type="match status" value="1"/>
</dbReference>
<dbReference type="Gene3D" id="3.50.30.30">
    <property type="match status" value="1"/>
</dbReference>
<evidence type="ECO:0000313" key="2">
    <source>
        <dbReference type="EMBL" id="QDT05941.1"/>
    </source>
</evidence>
<keyword evidence="3" id="KW-1185">Reference proteome</keyword>
<dbReference type="PANTHER" id="PTHR12147">
    <property type="entry name" value="METALLOPEPTIDASE M28 FAMILY MEMBER"/>
    <property type="match status" value="1"/>
</dbReference>
<dbReference type="AlphaFoldDB" id="A0A517NFQ5"/>
<gene>
    <name evidence="2" type="primary">ywaD</name>
    <name evidence="2" type="ORF">K227x_43470</name>
</gene>
<reference evidence="2 3" key="1">
    <citation type="submission" date="2019-02" db="EMBL/GenBank/DDBJ databases">
        <title>Deep-cultivation of Planctomycetes and their phenomic and genomic characterization uncovers novel biology.</title>
        <authorList>
            <person name="Wiegand S."/>
            <person name="Jogler M."/>
            <person name="Boedeker C."/>
            <person name="Pinto D."/>
            <person name="Vollmers J."/>
            <person name="Rivas-Marin E."/>
            <person name="Kohn T."/>
            <person name="Peeters S.H."/>
            <person name="Heuer A."/>
            <person name="Rast P."/>
            <person name="Oberbeckmann S."/>
            <person name="Bunk B."/>
            <person name="Jeske O."/>
            <person name="Meyerdierks A."/>
            <person name="Storesund J.E."/>
            <person name="Kallscheuer N."/>
            <person name="Luecker S."/>
            <person name="Lage O.M."/>
            <person name="Pohl T."/>
            <person name="Merkel B.J."/>
            <person name="Hornburger P."/>
            <person name="Mueller R.-W."/>
            <person name="Bruemmer F."/>
            <person name="Labrenz M."/>
            <person name="Spormann A.M."/>
            <person name="Op den Camp H."/>
            <person name="Overmann J."/>
            <person name="Amann R."/>
            <person name="Jetten M.S.M."/>
            <person name="Mascher T."/>
            <person name="Medema M.H."/>
            <person name="Devos D.P."/>
            <person name="Kaster A.-K."/>
            <person name="Ovreas L."/>
            <person name="Rohde M."/>
            <person name="Galperin M.Y."/>
            <person name="Jogler C."/>
        </authorList>
    </citation>
    <scope>NUCLEOTIDE SEQUENCE [LARGE SCALE GENOMIC DNA]</scope>
    <source>
        <strain evidence="2 3">K22_7</strain>
    </source>
</reference>
<organism evidence="2 3">
    <name type="scientific">Rubripirellula lacrimiformis</name>
    <dbReference type="NCBI Taxonomy" id="1930273"/>
    <lineage>
        <taxon>Bacteria</taxon>
        <taxon>Pseudomonadati</taxon>
        <taxon>Planctomycetota</taxon>
        <taxon>Planctomycetia</taxon>
        <taxon>Pirellulales</taxon>
        <taxon>Pirellulaceae</taxon>
        <taxon>Rubripirellula</taxon>
    </lineage>
</organism>
<keyword evidence="2" id="KW-0645">Protease</keyword>
<protein>
    <submittedName>
        <fullName evidence="2">Aminopeptidase YwaD</fullName>
        <ecNumber evidence="2">3.4.11.6</ecNumber>
    </submittedName>
</protein>
<dbReference type="GO" id="GO:0004177">
    <property type="term" value="F:aminopeptidase activity"/>
    <property type="evidence" value="ECO:0007669"/>
    <property type="project" value="UniProtKB-KW"/>
</dbReference>
<feature type="domain" description="PDZ" evidence="1">
    <location>
        <begin position="622"/>
        <end position="701"/>
    </location>
</feature>
<dbReference type="InterPro" id="IPR046450">
    <property type="entry name" value="PA_dom_sf"/>
</dbReference>
<dbReference type="InterPro" id="IPR007484">
    <property type="entry name" value="Peptidase_M28"/>
</dbReference>
<evidence type="ECO:0000313" key="3">
    <source>
        <dbReference type="Proteomes" id="UP000318538"/>
    </source>
</evidence>
<dbReference type="GO" id="GO:0006508">
    <property type="term" value="P:proteolysis"/>
    <property type="evidence" value="ECO:0007669"/>
    <property type="project" value="InterPro"/>
</dbReference>
<dbReference type="Gene3D" id="2.30.42.10">
    <property type="match status" value="1"/>
</dbReference>
<dbReference type="Pfam" id="PF02225">
    <property type="entry name" value="PA"/>
    <property type="match status" value="1"/>
</dbReference>
<dbReference type="InterPro" id="IPR003137">
    <property type="entry name" value="PA_domain"/>
</dbReference>
<evidence type="ECO:0000259" key="1">
    <source>
        <dbReference type="PROSITE" id="PS50106"/>
    </source>
</evidence>
<dbReference type="Pfam" id="PF13180">
    <property type="entry name" value="PDZ_2"/>
    <property type="match status" value="1"/>
</dbReference>
<sequence length="716" mass="76859">METLNECKVMASLPLVTRAVIAWLVVAAASITSTRSIAESPTDSDRESVQLKRLREDVAYLASEELRGRSVADDTILLAADYIADRMNNVGLDTTSFGGSPFQQVAISLGPQAGPAANNRVVIRIEPQAPDAQGSAGESDSPNEADHRGTAIVADLGDGMNPMAIGSTRGQLTGPVVFAGYGITAPKLGYDDYSGIDVAGSIVVIMRKEPQANDPDSRFDGTKNTRHAFFSTKIQNAIRHGASAIIFVNDRDSISEKVDDQKRRIAAELERRETIQKQIAGLPAEATNSRETLAKRIAGIDSMVESMTADLQRIQRGVLGISDAGDRPPSAPGEPVVSIPVVSIARDLVDQMTRQTTGKTVGELEASIHQSLRPASEVLSGVSITMAVDMKEGNRESPNVVGVLEGRGPMASETVVVGAHYDHVGMGGVGSLAPGTIAVHNGADDNASGTAAMLATAAAMVQRLADVPDHRRIVFIAFTGEERGLLGSKYYVRHPRFSIDATVAMINLDMVGRVRDNELTVYGTGSADSIESIVDAANAETQFDLFKVPTGYGPSDHQSFYEVGVPVLFFFTGLHNDYHRPSDDFGKIDFGGLTRITDITCNSTFELATRRERPRYAVTDRQVQIRRQMTAFLGVTLSDRGDQVAITGLTPGGPAEQSGIRVGDRLNTIAGKPIRRSSDVLERLRNQSPGDEVKIEVFREGKSVLLVPRLVARPDR</sequence>
<dbReference type="PROSITE" id="PS50106">
    <property type="entry name" value="PDZ"/>
    <property type="match status" value="1"/>
</dbReference>
<proteinExistence type="predicted"/>
<dbReference type="KEGG" id="rlc:K227x_43470"/>
<dbReference type="SUPFAM" id="SSF53187">
    <property type="entry name" value="Zn-dependent exopeptidases"/>
    <property type="match status" value="1"/>
</dbReference>
<dbReference type="InterPro" id="IPR036034">
    <property type="entry name" value="PDZ_sf"/>
</dbReference>
<dbReference type="PANTHER" id="PTHR12147:SF26">
    <property type="entry name" value="PEPTIDASE M28 DOMAIN-CONTAINING PROTEIN"/>
    <property type="match status" value="1"/>
</dbReference>
<keyword evidence="2" id="KW-0031">Aminopeptidase</keyword>
<dbReference type="Proteomes" id="UP000318538">
    <property type="component" value="Chromosome"/>
</dbReference>
<dbReference type="Gene3D" id="3.40.630.10">
    <property type="entry name" value="Zn peptidases"/>
    <property type="match status" value="1"/>
</dbReference>
<keyword evidence="2" id="KW-0378">Hydrolase</keyword>
<dbReference type="SUPFAM" id="SSF52025">
    <property type="entry name" value="PA domain"/>
    <property type="match status" value="1"/>
</dbReference>
<name>A0A517NFQ5_9BACT</name>
<dbReference type="GO" id="GO:0008235">
    <property type="term" value="F:metalloexopeptidase activity"/>
    <property type="evidence" value="ECO:0007669"/>
    <property type="project" value="InterPro"/>
</dbReference>